<dbReference type="RefSeq" id="WP_322186024.1">
    <property type="nucleotide sequence ID" value="NZ_JAXLPB010000002.1"/>
</dbReference>
<keyword evidence="3" id="KW-1185">Reference proteome</keyword>
<evidence type="ECO:0000313" key="3">
    <source>
        <dbReference type="Proteomes" id="UP001294412"/>
    </source>
</evidence>
<dbReference type="EMBL" id="JAXLPB010000002">
    <property type="protein sequence ID" value="MDY8108550.1"/>
    <property type="molecule type" value="Genomic_DNA"/>
</dbReference>
<dbReference type="Pfam" id="PF07076">
    <property type="entry name" value="DUF1344"/>
    <property type="match status" value="1"/>
</dbReference>
<proteinExistence type="predicted"/>
<dbReference type="InterPro" id="IPR009780">
    <property type="entry name" value="DUF1344"/>
</dbReference>
<evidence type="ECO:0000256" key="1">
    <source>
        <dbReference type="SAM" id="SignalP"/>
    </source>
</evidence>
<gene>
    <name evidence="2" type="ORF">U0C82_05200</name>
</gene>
<reference evidence="2 3" key="1">
    <citation type="submission" date="2023-12" db="EMBL/GenBank/DDBJ databases">
        <title>Description of Novel Strain Fulvimarina sp. 2208YS6-2-32 isolated from Uroteuthis (Photololigo) edulis.</title>
        <authorList>
            <person name="Park J.-S."/>
        </authorList>
    </citation>
    <scope>NUCLEOTIDE SEQUENCE [LARGE SCALE GENOMIC DNA]</scope>
    <source>
        <strain evidence="2 3">2208YS6-2-32</strain>
    </source>
</reference>
<feature type="chain" id="PRO_5046786708" evidence="1">
    <location>
        <begin position="25"/>
        <end position="83"/>
    </location>
</feature>
<organism evidence="2 3">
    <name type="scientific">Fulvimarina uroteuthidis</name>
    <dbReference type="NCBI Taxonomy" id="3098149"/>
    <lineage>
        <taxon>Bacteria</taxon>
        <taxon>Pseudomonadati</taxon>
        <taxon>Pseudomonadota</taxon>
        <taxon>Alphaproteobacteria</taxon>
        <taxon>Hyphomicrobiales</taxon>
        <taxon>Aurantimonadaceae</taxon>
        <taxon>Fulvimarina</taxon>
    </lineage>
</organism>
<protein>
    <submittedName>
        <fullName evidence="2">DUF1344 domain-containing protein</fullName>
    </submittedName>
</protein>
<accession>A0ABU5I0G1</accession>
<name>A0ABU5I0G1_9HYPH</name>
<feature type="signal peptide" evidence="1">
    <location>
        <begin position="1"/>
        <end position="24"/>
    </location>
</feature>
<keyword evidence="1" id="KW-0732">Signal</keyword>
<sequence length="83" mass="9042">MSRRIVAFFASSFLSVAMSIPASAIEAEGFVLEVNEEARQLQLSDGQTYDLPNDFDYGAVLPGMPVHVIYDVASGHNIYPFSA</sequence>
<comment type="caution">
    <text evidence="2">The sequence shown here is derived from an EMBL/GenBank/DDBJ whole genome shotgun (WGS) entry which is preliminary data.</text>
</comment>
<dbReference type="Proteomes" id="UP001294412">
    <property type="component" value="Unassembled WGS sequence"/>
</dbReference>
<evidence type="ECO:0000313" key="2">
    <source>
        <dbReference type="EMBL" id="MDY8108550.1"/>
    </source>
</evidence>